<dbReference type="RefSeq" id="WP_090775035.1">
    <property type="nucleotide sequence ID" value="NZ_FMYM01000003.1"/>
</dbReference>
<dbReference type="AlphaFoldDB" id="A0A1G6HDI4"/>
<dbReference type="EMBL" id="FMYM01000003">
    <property type="protein sequence ID" value="SDB91985.1"/>
    <property type="molecule type" value="Genomic_DNA"/>
</dbReference>
<dbReference type="Proteomes" id="UP000242662">
    <property type="component" value="Unassembled WGS sequence"/>
</dbReference>
<accession>A0A1G6HDI4</accession>
<reference evidence="2" key="1">
    <citation type="submission" date="2016-09" db="EMBL/GenBank/DDBJ databases">
        <authorList>
            <person name="Varghese N."/>
            <person name="Submissions S."/>
        </authorList>
    </citation>
    <scope>NUCLEOTIDE SEQUENCE [LARGE SCALE GENOMIC DNA]</scope>
    <source>
        <strain evidence="2">25nlg</strain>
    </source>
</reference>
<dbReference type="NCBIfam" id="NF045728">
    <property type="entry name" value="glycosyl_F510_1955"/>
    <property type="match status" value="1"/>
</dbReference>
<evidence type="ECO:0000313" key="2">
    <source>
        <dbReference type="Proteomes" id="UP000242662"/>
    </source>
</evidence>
<proteinExistence type="predicted"/>
<dbReference type="GO" id="GO:0010411">
    <property type="term" value="P:xyloglucan metabolic process"/>
    <property type="evidence" value="ECO:0007669"/>
    <property type="project" value="TreeGrafter"/>
</dbReference>
<gene>
    <name evidence="1" type="ORF">SAMN05421737_103186</name>
</gene>
<dbReference type="STRING" id="1464122.SAMN05421737_103186"/>
<dbReference type="InterPro" id="IPR054817">
    <property type="entry name" value="Glycosyl_F510_1955-like"/>
</dbReference>
<dbReference type="OrthoDB" id="9764804at2"/>
<protein>
    <submittedName>
        <fullName evidence="1">Beta-barrel assembly machine subunit BamC</fullName>
    </submittedName>
</protein>
<dbReference type="PROSITE" id="PS51257">
    <property type="entry name" value="PROKAR_LIPOPROTEIN"/>
    <property type="match status" value="1"/>
</dbReference>
<sequence>MKKKVSLFMIGALASVVIVGCGNKTEESGEVSESGPFAGDDFYLKTDSLVMTHIHGLGYAGNDDAVYFATHNGVAILVEDDWYETAKERNDYMGFNAVESGFYTSGHPGMESSFEVDPIGLVKSTDGGKTLESLDLLGVTDFHVKGVGYYTNTVYAYNPAPTDRLSETGLYMTNDDANTWTKAASKGLPSLENEQGHVMGAIAVHPRDEAILAVGTAEGLFLSEDAGDTFTQADITPQVTALTYQEDDLYVATYDQVAKLVHLTADGAQHELTLPSIESDDAISYIAVNPKDPNTIVITTMELDGYRSTDGGKTWEKLFTEGNIDSK</sequence>
<name>A0A1G6HDI4_9BACI</name>
<dbReference type="PANTHER" id="PTHR43739:SF5">
    <property type="entry name" value="EXO-ALPHA-SIALIDASE"/>
    <property type="match status" value="1"/>
</dbReference>
<organism evidence="1 2">
    <name type="scientific">Shouchella lonarensis</name>
    <dbReference type="NCBI Taxonomy" id="1464122"/>
    <lineage>
        <taxon>Bacteria</taxon>
        <taxon>Bacillati</taxon>
        <taxon>Bacillota</taxon>
        <taxon>Bacilli</taxon>
        <taxon>Bacillales</taxon>
        <taxon>Bacillaceae</taxon>
        <taxon>Shouchella</taxon>
    </lineage>
</organism>
<dbReference type="SUPFAM" id="SSF110296">
    <property type="entry name" value="Oligoxyloglucan reducing end-specific cellobiohydrolase"/>
    <property type="match status" value="1"/>
</dbReference>
<dbReference type="InterPro" id="IPR015943">
    <property type="entry name" value="WD40/YVTN_repeat-like_dom_sf"/>
</dbReference>
<dbReference type="InterPro" id="IPR052025">
    <property type="entry name" value="Xyloglucanase_GH74"/>
</dbReference>
<keyword evidence="2" id="KW-1185">Reference proteome</keyword>
<dbReference type="Gene3D" id="2.130.10.10">
    <property type="entry name" value="YVTN repeat-like/Quinoprotein amine dehydrogenase"/>
    <property type="match status" value="1"/>
</dbReference>
<dbReference type="PANTHER" id="PTHR43739">
    <property type="entry name" value="XYLOGLUCANASE (EUROFUNG)"/>
    <property type="match status" value="1"/>
</dbReference>
<evidence type="ECO:0000313" key="1">
    <source>
        <dbReference type="EMBL" id="SDB91985.1"/>
    </source>
</evidence>